<proteinExistence type="predicted"/>
<dbReference type="EC" id="3.6.4.-" evidence="5"/>
<dbReference type="GO" id="GO:0005524">
    <property type="term" value="F:ATP binding"/>
    <property type="evidence" value="ECO:0007669"/>
    <property type="project" value="InterPro"/>
</dbReference>
<evidence type="ECO:0000256" key="1">
    <source>
        <dbReference type="ARBA" id="ARBA00022801"/>
    </source>
</evidence>
<dbReference type="GO" id="GO:0004386">
    <property type="term" value="F:helicase activity"/>
    <property type="evidence" value="ECO:0007669"/>
    <property type="project" value="UniProtKB-KW"/>
</dbReference>
<accession>A0AAJ5ZAR3</accession>
<dbReference type="SMART" id="SM00490">
    <property type="entry name" value="HELICc"/>
    <property type="match status" value="1"/>
</dbReference>
<dbReference type="InterPro" id="IPR001650">
    <property type="entry name" value="Helicase_C-like"/>
</dbReference>
<feature type="domain" description="Helicase ATP-binding" evidence="3">
    <location>
        <begin position="507"/>
        <end position="665"/>
    </location>
</feature>
<dbReference type="SUPFAM" id="SSF52540">
    <property type="entry name" value="P-loop containing nucleoside triphosphate hydrolases"/>
    <property type="match status" value="2"/>
</dbReference>
<dbReference type="Gene3D" id="3.40.50.150">
    <property type="entry name" value="Vaccinia Virus protein VP39"/>
    <property type="match status" value="1"/>
</dbReference>
<reference evidence="5" key="1">
    <citation type="submission" date="2023-03" db="EMBL/GenBank/DDBJ databases">
        <title>Aeromonas caviae strain AC1520.</title>
        <authorList>
            <person name="Xie T."/>
            <person name="Zhang Q."/>
            <person name="Deng J."/>
            <person name="Li X."/>
        </authorList>
    </citation>
    <scope>NUCLEOTIDE SEQUENCE</scope>
    <source>
        <strain evidence="5">AC1520</strain>
        <plasmid evidence="5">pAC1520</plasmid>
    </source>
</reference>
<protein>
    <submittedName>
        <fullName evidence="5">DEAD/DEAH box helicase</fullName>
        <ecNumber evidence="5">3.6.4.-</ecNumber>
    </submittedName>
</protein>
<dbReference type="InterPro" id="IPR014001">
    <property type="entry name" value="Helicase_ATP-bd"/>
</dbReference>
<keyword evidence="2 5" id="KW-0347">Helicase</keyword>
<organism evidence="5 6">
    <name type="scientific">Aeromonas caviae</name>
    <name type="common">Aeromonas punctata</name>
    <dbReference type="NCBI Taxonomy" id="648"/>
    <lineage>
        <taxon>Bacteria</taxon>
        <taxon>Pseudomonadati</taxon>
        <taxon>Pseudomonadota</taxon>
        <taxon>Gammaproteobacteria</taxon>
        <taxon>Aeromonadales</taxon>
        <taxon>Aeromonadaceae</taxon>
        <taxon>Aeromonas</taxon>
    </lineage>
</organism>
<dbReference type="InterPro" id="IPR029063">
    <property type="entry name" value="SAM-dependent_MTases_sf"/>
</dbReference>
<dbReference type="Gene3D" id="3.40.50.10810">
    <property type="entry name" value="Tandem AAA-ATPase domain"/>
    <property type="match status" value="1"/>
</dbReference>
<dbReference type="PANTHER" id="PTHR45629">
    <property type="entry name" value="SNF2/RAD54 FAMILY MEMBER"/>
    <property type="match status" value="1"/>
</dbReference>
<dbReference type="PROSITE" id="PS51194">
    <property type="entry name" value="HELICASE_CTER"/>
    <property type="match status" value="1"/>
</dbReference>
<evidence type="ECO:0000313" key="5">
    <source>
        <dbReference type="EMBL" id="WFG00184.1"/>
    </source>
</evidence>
<dbReference type="Gene3D" id="3.40.50.300">
    <property type="entry name" value="P-loop containing nucleotide triphosphate hydrolases"/>
    <property type="match status" value="1"/>
</dbReference>
<geneLocation type="plasmid" evidence="5 6">
    <name>pAC1520</name>
</geneLocation>
<dbReference type="InterPro" id="IPR000330">
    <property type="entry name" value="SNF2_N"/>
</dbReference>
<sequence>MNNWRVKSELLISKGMVIPKAMRLADLHARRLMTDGQIFTPLWVAKVIWSWIEIMRVEATQHFGIKRFHVMDNSVGSGRLLAYANPAHYTLYGIDIDQNCISLLTEDADEAGFDAHFKTGSMANLHASGMQFAIINPAFSLTLSSPDLTPGLTTRYGLYGANTAATSDEYAIEQAMKAANIVFAVLPTSSRDLINAHWSAQLVAEISLPAKTFISEGANVDTMIFVLDSQRKTPTTGNLTPQRLVLKANGSLSGDLVLPRLAKSQPRDTFFHFKDDASSRPKITLPVTGDNSVTLHHHHRRLILSFRCGLTQARVMNALLREKLDRSIGHRYPQGVRFEGQGRLMLNLYLLQPDPYAAFAETLDIIRTAGGFPEVSPTLTGYFKRCVSEHRQASRPFSRVAQMPIGDAAQTVTARSFGLLRSGTVTASYFKGESLQYRFDDGNHFVSKNGVEQQFNTDSFSRAFCENKAEAEVRYDWRQLFPAKPLHGRGNQGNAVPLWPYQQDDLNEILSHPTGCIVGWDMGLGKARLAIALALAGGMHNLVVVEPGLVPEMKRELDKIGISCDMWQHITQSEQLQSLRKVNLISIALLRKELPGLKSKTFAKALRRHLHTVVVDEGSMLCNGYSKQTSAIKALAPRKLYVLDGTPIRNYPRDVLPLVQLSHGNRAHQPYQQFGTFLEPRLLHSMELARRGLDAFVEDFVVFEWVTAEFADGLRKGAKREIPVIQDLAKFRQWLVPLVKRRVRNEPDCAAFAGCKDPVYLPIHNVDWDDDHLRHYLQVSLTFAEWYTQNRLKLLAGEKGGSLITVLARLEACNAAVNAPFVARENSMALYTPLTSKMRMAIKRLQELVSKGHKVILYTRYPAVTERLQLELDKLQLESVLFHGGISIQERTHALDADFRFGNKSVLLATSGVTQRGLNIEQADYILQYDRDWSGAKEAQMIHRTTRPGQKKQVFVERLHLAGSIDDYIGQMADFKAATANAALDYGDGMSNSNEFIHMDSILEAFCTSIYNMSSHQLMRAI</sequence>
<evidence type="ECO:0000313" key="6">
    <source>
        <dbReference type="Proteomes" id="UP001218423"/>
    </source>
</evidence>
<dbReference type="InterPro" id="IPR049730">
    <property type="entry name" value="SNF2/RAD54-like_C"/>
</dbReference>
<gene>
    <name evidence="5" type="ORF">P5S46_22065</name>
</gene>
<keyword evidence="2 5" id="KW-0067">ATP-binding</keyword>
<dbReference type="SMART" id="SM00487">
    <property type="entry name" value="DEXDc"/>
    <property type="match status" value="1"/>
</dbReference>
<dbReference type="CDD" id="cd18793">
    <property type="entry name" value="SF2_C_SNF"/>
    <property type="match status" value="1"/>
</dbReference>
<keyword evidence="1 5" id="KW-0378">Hydrolase</keyword>
<dbReference type="InterPro" id="IPR027417">
    <property type="entry name" value="P-loop_NTPase"/>
</dbReference>
<keyword evidence="2 5" id="KW-0547">Nucleotide-binding</keyword>
<dbReference type="RefSeq" id="WP_128341336.1">
    <property type="nucleotide sequence ID" value="NZ_CAWOMG010000111.1"/>
</dbReference>
<dbReference type="Pfam" id="PF00176">
    <property type="entry name" value="SNF2-rel_dom"/>
    <property type="match status" value="1"/>
</dbReference>
<dbReference type="GO" id="GO:0016787">
    <property type="term" value="F:hydrolase activity"/>
    <property type="evidence" value="ECO:0007669"/>
    <property type="project" value="UniProtKB-KW"/>
</dbReference>
<dbReference type="PROSITE" id="PS51192">
    <property type="entry name" value="HELICASE_ATP_BIND_1"/>
    <property type="match status" value="1"/>
</dbReference>
<evidence type="ECO:0000259" key="3">
    <source>
        <dbReference type="PROSITE" id="PS51192"/>
    </source>
</evidence>
<dbReference type="Proteomes" id="UP001218423">
    <property type="component" value="Plasmid pAC1520"/>
</dbReference>
<feature type="domain" description="Helicase C-terminal" evidence="4">
    <location>
        <begin position="837"/>
        <end position="983"/>
    </location>
</feature>
<name>A0AAJ5ZAR3_AERCA</name>
<dbReference type="AlphaFoldDB" id="A0AAJ5ZAR3"/>
<dbReference type="EMBL" id="CP120943">
    <property type="protein sequence ID" value="WFG00184.1"/>
    <property type="molecule type" value="Genomic_DNA"/>
</dbReference>
<dbReference type="InterPro" id="IPR038718">
    <property type="entry name" value="SNF2-like_sf"/>
</dbReference>
<evidence type="ECO:0000256" key="2">
    <source>
        <dbReference type="ARBA" id="ARBA00022806"/>
    </source>
</evidence>
<dbReference type="Pfam" id="PF00271">
    <property type="entry name" value="Helicase_C"/>
    <property type="match status" value="1"/>
</dbReference>
<keyword evidence="5" id="KW-0614">Plasmid</keyword>
<evidence type="ECO:0000259" key="4">
    <source>
        <dbReference type="PROSITE" id="PS51194"/>
    </source>
</evidence>
<dbReference type="InterPro" id="IPR050496">
    <property type="entry name" value="SNF2_RAD54_helicase_repair"/>
</dbReference>
<dbReference type="PANTHER" id="PTHR45629:SF7">
    <property type="entry name" value="DNA EXCISION REPAIR PROTEIN ERCC-6-RELATED"/>
    <property type="match status" value="1"/>
</dbReference>
<dbReference type="SUPFAM" id="SSF53335">
    <property type="entry name" value="S-adenosyl-L-methionine-dependent methyltransferases"/>
    <property type="match status" value="1"/>
</dbReference>